<dbReference type="Gene3D" id="1.20.1420.10">
    <property type="entry name" value="Talin, central domain"/>
    <property type="match status" value="1"/>
</dbReference>
<dbReference type="AlphaFoldDB" id="A0A8J1Y555"/>
<organism evidence="1 2">
    <name type="scientific">Owenia fusiformis</name>
    <name type="common">Polychaete worm</name>
    <dbReference type="NCBI Taxonomy" id="6347"/>
    <lineage>
        <taxon>Eukaryota</taxon>
        <taxon>Metazoa</taxon>
        <taxon>Spiralia</taxon>
        <taxon>Lophotrochozoa</taxon>
        <taxon>Annelida</taxon>
        <taxon>Polychaeta</taxon>
        <taxon>Sedentaria</taxon>
        <taxon>Canalipalpata</taxon>
        <taxon>Sabellida</taxon>
        <taxon>Oweniida</taxon>
        <taxon>Oweniidae</taxon>
        <taxon>Owenia</taxon>
    </lineage>
</organism>
<dbReference type="GO" id="GO:0003779">
    <property type="term" value="F:actin binding"/>
    <property type="evidence" value="ECO:0007669"/>
    <property type="project" value="InterPro"/>
</dbReference>
<dbReference type="Gene3D" id="1.20.120.230">
    <property type="entry name" value="Alpha-catenin/vinculin-like"/>
    <property type="match status" value="1"/>
</dbReference>
<reference evidence="1" key="1">
    <citation type="submission" date="2022-03" db="EMBL/GenBank/DDBJ databases">
        <authorList>
            <person name="Martin C."/>
        </authorList>
    </citation>
    <scope>NUCLEOTIDE SEQUENCE</scope>
</reference>
<evidence type="ECO:0000313" key="2">
    <source>
        <dbReference type="Proteomes" id="UP000749559"/>
    </source>
</evidence>
<dbReference type="PANTHER" id="PTHR47133">
    <property type="entry name" value="TALIN ROD DOMAIN-CONTAINING PROTEIN 1"/>
    <property type="match status" value="1"/>
</dbReference>
<dbReference type="EMBL" id="CAIIXF020000007">
    <property type="protein sequence ID" value="CAH1788135.1"/>
    <property type="molecule type" value="Genomic_DNA"/>
</dbReference>
<accession>A0A8J1Y555</accession>
<dbReference type="Proteomes" id="UP000749559">
    <property type="component" value="Unassembled WGS sequence"/>
</dbReference>
<gene>
    <name evidence="1" type="ORF">OFUS_LOCUS13725</name>
</gene>
<dbReference type="OrthoDB" id="10009851at2759"/>
<dbReference type="InterPro" id="IPR042799">
    <property type="entry name" value="TLNRD1"/>
</dbReference>
<proteinExistence type="predicted"/>
<keyword evidence="2" id="KW-1185">Reference proteome</keyword>
<evidence type="ECO:0000313" key="1">
    <source>
        <dbReference type="EMBL" id="CAH1788135.1"/>
    </source>
</evidence>
<comment type="caution">
    <text evidence="1">The sequence shown here is derived from an EMBL/GenBank/DDBJ whole genome shotgun (WGS) entry which is preliminary data.</text>
</comment>
<name>A0A8J1Y555_OWEFU</name>
<protein>
    <submittedName>
        <fullName evidence="1">Uncharacterized protein</fullName>
    </submittedName>
</protein>
<sequence length="340" mass="37563">MVCSTTEPVPDSLMSTPKTREVALTCNWCQAKIQSVADFLLLSNDLRPVMRESVAVCGDSYSKCRDTIIARTKGLSVLISSMNAQLHSVTTRWHDIRDCLKEITELVISIIECCAHATLIISVQKYQCLQSQPGVIDKYTMVRANIDIELCCRRIQQSNPVIEELSPQLLVDICSEISHNLSVMTECCHRAIACTDDCNQEQYKLCVKCLTASASCLINSIKLYKASPTPTHHHRCVTFAEPLIAAAKALVTFSTEEEFTGIPGSTTSAGREAQTAILGSTMGITSSCTSFIKAIRDIAYDNTNERHRQRVPICSQSISKSIGQLAEVLVRFQMEDMSLN</sequence>
<dbReference type="PANTHER" id="PTHR47133:SF1">
    <property type="entry name" value="TALIN ROD DOMAIN-CONTAINING PROTEIN 1"/>
    <property type="match status" value="1"/>
</dbReference>